<keyword evidence="1 6" id="KW-1003">Cell membrane</keyword>
<organism evidence="9 10">
    <name type="scientific">Serratia sp. (strain ATCC 39006)</name>
    <name type="common">Prodigiosinella confusarubida</name>
    <dbReference type="NCBI Taxonomy" id="104623"/>
    <lineage>
        <taxon>Bacteria</taxon>
        <taxon>Pseudomonadati</taxon>
        <taxon>Pseudomonadota</taxon>
        <taxon>Gammaproteobacteria</taxon>
        <taxon>Enterobacterales</taxon>
        <taxon>Pectobacteriaceae</taxon>
        <taxon>Prodigiosinella</taxon>
    </lineage>
</organism>
<reference evidence="9" key="2">
    <citation type="submission" date="2013-09" db="EMBL/GenBank/DDBJ databases">
        <authorList>
            <person name="Wang G."/>
            <person name="Yang Y."/>
            <person name="Su Y."/>
        </authorList>
    </citation>
    <scope>NUCLEOTIDE SEQUENCE</scope>
    <source>
        <strain evidence="9">ATCC 39006</strain>
    </source>
</reference>
<reference evidence="8 11" key="3">
    <citation type="submission" date="2017-11" db="EMBL/GenBank/DDBJ databases">
        <title>Complete genome sequence of Serratia sp. ATCC 39006 LacA.</title>
        <authorList>
            <person name="Hampton H.G."/>
            <person name="Jackson S.A."/>
            <person name="Jauregui R."/>
            <person name="Poulter G.T.M."/>
            <person name="Salmond G.P.C."/>
            <person name="Fineran P.C."/>
        </authorList>
    </citation>
    <scope>NUCLEOTIDE SEQUENCE [LARGE SCALE GENOMIC DNA]</scope>
    <source>
        <strain evidence="8 11">ATCC 39006</strain>
    </source>
</reference>
<evidence type="ECO:0000313" key="11">
    <source>
        <dbReference type="Proteomes" id="UP000233778"/>
    </source>
</evidence>
<evidence type="ECO:0000256" key="6">
    <source>
        <dbReference type="HAMAP-Rule" id="MF_00904"/>
    </source>
</evidence>
<dbReference type="Proteomes" id="UP000017700">
    <property type="component" value="Chromosome"/>
</dbReference>
<protein>
    <recommendedName>
        <fullName evidence="6">Modulator protein MzrA</fullName>
    </recommendedName>
</protein>
<dbReference type="KEGG" id="serq:CWC46_22305"/>
<evidence type="ECO:0000256" key="1">
    <source>
        <dbReference type="ARBA" id="ARBA00022475"/>
    </source>
</evidence>
<name>A0A2I5TPV2_SERS3</name>
<evidence type="ECO:0000256" key="2">
    <source>
        <dbReference type="ARBA" id="ARBA00022519"/>
    </source>
</evidence>
<keyword evidence="5 6" id="KW-0472">Membrane</keyword>
<comment type="subcellular location">
    <subcellularLocation>
        <location evidence="6">Cell inner membrane</location>
        <topology evidence="6">Single-pass membrane protein</topology>
    </subcellularLocation>
</comment>
<feature type="domain" description="SecD export protein N-terminal TM" evidence="7">
    <location>
        <begin position="11"/>
        <end position="102"/>
    </location>
</feature>
<keyword evidence="4 6" id="KW-1133">Transmembrane helix</keyword>
<keyword evidence="3 6" id="KW-0812">Transmembrane</keyword>
<dbReference type="STRING" id="104623.Ser39006_01063"/>
<proteinExistence type="inferred from homology"/>
<comment type="subunit">
    <text evidence="6">Interacts with EnvZ.</text>
</comment>
<dbReference type="OrthoDB" id="6414235at2"/>
<evidence type="ECO:0000256" key="5">
    <source>
        <dbReference type="ARBA" id="ARBA00023136"/>
    </source>
</evidence>
<dbReference type="AlphaFoldDB" id="A0A2I5TPV2"/>
<dbReference type="NCBIfam" id="NF007915">
    <property type="entry name" value="PRK10629.1"/>
    <property type="match status" value="1"/>
</dbReference>
<dbReference type="InterPro" id="IPR026574">
    <property type="entry name" value="Modulator_MzrA"/>
</dbReference>
<comment type="function">
    <text evidence="6">Modulates the activity of the EnvZ/OmpR two-component regulatory system, probably by directly modulating EnvZ enzymatic activity and increasing stability of phosphorylated OmpR.</text>
</comment>
<evidence type="ECO:0000256" key="4">
    <source>
        <dbReference type="ARBA" id="ARBA00022989"/>
    </source>
</evidence>
<dbReference type="GO" id="GO:0005886">
    <property type="term" value="C:plasma membrane"/>
    <property type="evidence" value="ECO:0007669"/>
    <property type="project" value="UniProtKB-SubCell"/>
</dbReference>
<sequence length="124" mass="14013">MIAHYLKHKHVWRILLVVLPAIILTPSSRHPQDDAMLHITPQYQGATLPDGFYIYQRLNERGIGIKSITPSNDSIIVRLSSPEQSSAAREILSMSLPQVNVVTQAPDPTPFWRHKLIQQQSKLG</sequence>
<accession>A0A2I5TPV2</accession>
<keyword evidence="10" id="KW-1185">Reference proteome</keyword>
<dbReference type="Proteomes" id="UP000233778">
    <property type="component" value="Chromosome"/>
</dbReference>
<dbReference type="KEGG" id="sera:Ser39006_022295"/>
<dbReference type="InterPro" id="IPR027398">
    <property type="entry name" value="SecD-TM"/>
</dbReference>
<dbReference type="EMBL" id="CP025084">
    <property type="protein sequence ID" value="AUH06601.1"/>
    <property type="molecule type" value="Genomic_DNA"/>
</dbReference>
<reference evidence="9 10" key="1">
    <citation type="journal article" date="2013" name="Genome Announc.">
        <title>Draft genome sequence of Serratia sp. strain ATCC 39006, a model bacterium for analysis of the biosynthesis and regulation of prodigiosin, a carbapenem, and gas vesicles.</title>
        <authorList>
            <person name="Fineran P.C."/>
            <person name="Iglesias Cans M.C."/>
            <person name="Ramsay J.P."/>
            <person name="Wilf N.M."/>
            <person name="Cossyleon D."/>
            <person name="McNeil M.B."/>
            <person name="Williamson N.R."/>
            <person name="Monson R.E."/>
            <person name="Becher S.A."/>
            <person name="Stanton J.A."/>
            <person name="Brugger K."/>
            <person name="Brown S.D."/>
            <person name="Salmond G.P."/>
        </authorList>
    </citation>
    <scope>NUCLEOTIDE SEQUENCE [LARGE SCALE GENOMIC DNA]</scope>
    <source>
        <strain evidence="9">ATCC 39006</strain>
        <strain evidence="10">ATCC 39006 / SC 11482</strain>
    </source>
</reference>
<dbReference type="Pfam" id="PF13721">
    <property type="entry name" value="SecD-TM1"/>
    <property type="match status" value="1"/>
</dbReference>
<evidence type="ECO:0000313" key="9">
    <source>
        <dbReference type="EMBL" id="AUH06601.1"/>
    </source>
</evidence>
<evidence type="ECO:0000259" key="7">
    <source>
        <dbReference type="Pfam" id="PF13721"/>
    </source>
</evidence>
<dbReference type="EMBL" id="CP025085">
    <property type="protein sequence ID" value="AUH02280.1"/>
    <property type="molecule type" value="Genomic_DNA"/>
</dbReference>
<dbReference type="HAMAP" id="MF_00904">
    <property type="entry name" value="Modulator_MzrA"/>
    <property type="match status" value="1"/>
</dbReference>
<reference evidence="9" key="4">
    <citation type="submission" date="2017-11" db="EMBL/GenBank/DDBJ databases">
        <title>Complete genome sequence of Serratia sp. ATCC 39006.</title>
        <authorList>
            <person name="Hampton H.G."/>
            <person name="Jackson S.A."/>
            <person name="Jauregui R."/>
            <person name="Poulter G.T.M."/>
            <person name="Salmond G.P.C."/>
            <person name="Fineran P.C."/>
        </authorList>
    </citation>
    <scope>NUCLEOTIDE SEQUENCE</scope>
    <source>
        <strain evidence="9">ATCC 39006</strain>
    </source>
</reference>
<dbReference type="GO" id="GO:0019901">
    <property type="term" value="F:protein kinase binding"/>
    <property type="evidence" value="ECO:0007669"/>
    <property type="project" value="UniProtKB-UniRule"/>
</dbReference>
<comment type="similarity">
    <text evidence="6">Belongs to the MzrA family.</text>
</comment>
<evidence type="ECO:0000256" key="3">
    <source>
        <dbReference type="ARBA" id="ARBA00022692"/>
    </source>
</evidence>
<dbReference type="Gene3D" id="3.30.70.260">
    <property type="match status" value="1"/>
</dbReference>
<evidence type="ECO:0000313" key="8">
    <source>
        <dbReference type="EMBL" id="AUH02280.1"/>
    </source>
</evidence>
<evidence type="ECO:0000313" key="10">
    <source>
        <dbReference type="Proteomes" id="UP000017700"/>
    </source>
</evidence>
<keyword evidence="2 6" id="KW-0997">Cell inner membrane</keyword>
<gene>
    <name evidence="6" type="primary">mzrA</name>
    <name evidence="8" type="ORF">CWC46_22305</name>
    <name evidence="9" type="ORF">Ser39006_022295</name>
</gene>